<comment type="similarity">
    <text evidence="2">Belongs to the IPK1 type 1 family.</text>
</comment>
<dbReference type="GO" id="GO:0005634">
    <property type="term" value="C:nucleus"/>
    <property type="evidence" value="ECO:0007669"/>
    <property type="project" value="TreeGrafter"/>
</dbReference>
<protein>
    <recommendedName>
        <fullName evidence="4 9">Inositol-pentakisphosphate 2-kinase</fullName>
        <ecNumber evidence="3 9">2.7.1.158</ecNumber>
    </recommendedName>
</protein>
<name>A0A9P9Y295_9HYPO</name>
<dbReference type="PANTHER" id="PTHR14456">
    <property type="entry name" value="INOSITOL POLYPHOSPHATE KINASE 1"/>
    <property type="match status" value="1"/>
</dbReference>
<sequence>MTLGESPPKLSSPSAFAGVTLDIRSPSLGFPASTRDCNRPRQLGPVPPPSTSGAFSASSNASWATRQGGVPFKALPKGCTLGKMVGEGAANAVFEFCLPDGSFLTHDGIRLLIRLAKEFVEDDRPKFDYIEQAQYYHIIDIINAHLRRIDHTRKGKFRGTFVGQSDWGFLVEDMRPDSTDHLIVEFKPKWLSQSPSAPKDATRCRQCAKELWGYVMEADVDRPIPTMSKPCPLALGRAEGNHVRAESAHRLLPLLGELGNSEHLHAELNVLRDQQAFTQLRDAQEKLDRVGPLGAASNDQGFALAMTLRDCTCFAQVTRRATNGRCTVGPLKIKFGDFDMKSSEHRLSYWRSTEQNLIDGGFYTADWLLCEGSFYRPPTSCVLELSQPKRQVPEVIHVRAAARNVTPCTLGSKPIGRRLPDRLKSSQSD</sequence>
<dbReference type="RefSeq" id="XP_051363042.1">
    <property type="nucleotide sequence ID" value="XM_051505600.1"/>
</dbReference>
<evidence type="ECO:0000256" key="1">
    <source>
        <dbReference type="ARBA" id="ARBA00003979"/>
    </source>
</evidence>
<dbReference type="EMBL" id="JAGIXG020000015">
    <property type="protein sequence ID" value="KAI6782186.1"/>
    <property type="molecule type" value="Genomic_DNA"/>
</dbReference>
<dbReference type="OrthoDB" id="272370at2759"/>
<keyword evidence="8 9" id="KW-0067">ATP-binding</keyword>
<evidence type="ECO:0000256" key="7">
    <source>
        <dbReference type="ARBA" id="ARBA00022777"/>
    </source>
</evidence>
<comment type="domain">
    <text evidence="9">The EXKPK motif is conserved in inositol-pentakisphosphate 2-kinases of both family 1 and 2.</text>
</comment>
<evidence type="ECO:0000313" key="12">
    <source>
        <dbReference type="Proteomes" id="UP001055219"/>
    </source>
</evidence>
<comment type="function">
    <text evidence="1">Has kinase activity and phosphorylates inositol-1,3,4,5,6-pentakisphosphate (Ins(1,3,4,5,6)P5) to produce 1,2,3,4,5,6-hexakisphosphate (InsP6), also known as phytate.</text>
</comment>
<comment type="catalytic activity">
    <reaction evidence="9">
        <text>1D-myo-inositol 1,3,4,5,6-pentakisphosphate + ATP = 1D-myo-inositol hexakisphosphate + ADP + H(+)</text>
        <dbReference type="Rhea" id="RHEA:20313"/>
        <dbReference type="ChEBI" id="CHEBI:15378"/>
        <dbReference type="ChEBI" id="CHEBI:30616"/>
        <dbReference type="ChEBI" id="CHEBI:57733"/>
        <dbReference type="ChEBI" id="CHEBI:58130"/>
        <dbReference type="ChEBI" id="CHEBI:456216"/>
        <dbReference type="EC" id="2.7.1.158"/>
    </reaction>
</comment>
<dbReference type="Proteomes" id="UP001055219">
    <property type="component" value="Unassembled WGS sequence"/>
</dbReference>
<gene>
    <name evidence="11" type="ORF">J7T54_002423</name>
</gene>
<reference evidence="11" key="1">
    <citation type="journal article" date="2021" name="J Fungi (Basel)">
        <title>Genomic and Metabolomic Analyses of the Marine Fungus Emericellopsis cladophorae: Insights into Saltwater Adaptability Mechanisms and Its Biosynthetic Potential.</title>
        <authorList>
            <person name="Goncalves M.F.M."/>
            <person name="Hilario S."/>
            <person name="Van de Peer Y."/>
            <person name="Esteves A.C."/>
            <person name="Alves A."/>
        </authorList>
    </citation>
    <scope>NUCLEOTIDE SEQUENCE</scope>
    <source>
        <strain evidence="11">MUM 19.33</strain>
    </source>
</reference>
<dbReference type="GO" id="GO:0035299">
    <property type="term" value="F:inositol-1,3,4,5,6-pentakisphosphate 2-kinase activity"/>
    <property type="evidence" value="ECO:0007669"/>
    <property type="project" value="UniProtKB-EC"/>
</dbReference>
<keyword evidence="12" id="KW-1185">Reference proteome</keyword>
<evidence type="ECO:0000256" key="5">
    <source>
        <dbReference type="ARBA" id="ARBA00022679"/>
    </source>
</evidence>
<organism evidence="11 12">
    <name type="scientific">Emericellopsis cladophorae</name>
    <dbReference type="NCBI Taxonomy" id="2686198"/>
    <lineage>
        <taxon>Eukaryota</taxon>
        <taxon>Fungi</taxon>
        <taxon>Dikarya</taxon>
        <taxon>Ascomycota</taxon>
        <taxon>Pezizomycotina</taxon>
        <taxon>Sordariomycetes</taxon>
        <taxon>Hypocreomycetidae</taxon>
        <taxon>Hypocreales</taxon>
        <taxon>Bionectriaceae</taxon>
        <taxon>Emericellopsis</taxon>
    </lineage>
</organism>
<dbReference type="EC" id="2.7.1.158" evidence="3 9"/>
<dbReference type="PANTHER" id="PTHR14456:SF2">
    <property type="entry name" value="INOSITOL-PENTAKISPHOSPHATE 2-KINASE"/>
    <property type="match status" value="1"/>
</dbReference>
<keyword evidence="6 9" id="KW-0547">Nucleotide-binding</keyword>
<comment type="caution">
    <text evidence="11">The sequence shown here is derived from an EMBL/GenBank/DDBJ whole genome shotgun (WGS) entry which is preliminary data.</text>
</comment>
<dbReference type="Pfam" id="PF06090">
    <property type="entry name" value="Ins_P5_2-kin"/>
    <property type="match status" value="1"/>
</dbReference>
<evidence type="ECO:0000256" key="6">
    <source>
        <dbReference type="ARBA" id="ARBA00022741"/>
    </source>
</evidence>
<accession>A0A9P9Y295</accession>
<evidence type="ECO:0000256" key="9">
    <source>
        <dbReference type="RuleBase" id="RU364126"/>
    </source>
</evidence>
<evidence type="ECO:0000313" key="11">
    <source>
        <dbReference type="EMBL" id="KAI6782186.1"/>
    </source>
</evidence>
<dbReference type="AlphaFoldDB" id="A0A9P9Y295"/>
<dbReference type="GO" id="GO:0005524">
    <property type="term" value="F:ATP binding"/>
    <property type="evidence" value="ECO:0007669"/>
    <property type="project" value="UniProtKB-KW"/>
</dbReference>
<keyword evidence="7 9" id="KW-0418">Kinase</keyword>
<comment type="function">
    <text evidence="9">Phosphorylates Ins(1,3,4,5,6)P5 at position 2 to form Ins(1,2,3,4,5,6)P6 (InsP6 or phytate).</text>
</comment>
<feature type="region of interest" description="Disordered" evidence="10">
    <location>
        <begin position="30"/>
        <end position="58"/>
    </location>
</feature>
<proteinExistence type="inferred from homology"/>
<evidence type="ECO:0000256" key="2">
    <source>
        <dbReference type="ARBA" id="ARBA00008305"/>
    </source>
</evidence>
<evidence type="ECO:0000256" key="3">
    <source>
        <dbReference type="ARBA" id="ARBA00012023"/>
    </source>
</evidence>
<evidence type="ECO:0000256" key="10">
    <source>
        <dbReference type="SAM" id="MobiDB-lite"/>
    </source>
</evidence>
<evidence type="ECO:0000256" key="8">
    <source>
        <dbReference type="ARBA" id="ARBA00022840"/>
    </source>
</evidence>
<keyword evidence="5 9" id="KW-0808">Transferase</keyword>
<reference evidence="11" key="2">
    <citation type="submission" date="2022-07" db="EMBL/GenBank/DDBJ databases">
        <authorList>
            <person name="Goncalves M.F.M."/>
            <person name="Hilario S."/>
            <person name="Van De Peer Y."/>
            <person name="Esteves A.C."/>
            <person name="Alves A."/>
        </authorList>
    </citation>
    <scope>NUCLEOTIDE SEQUENCE</scope>
    <source>
        <strain evidence="11">MUM 19.33</strain>
    </source>
</reference>
<dbReference type="GeneID" id="75828935"/>
<dbReference type="GO" id="GO:0032958">
    <property type="term" value="P:inositol phosphate biosynthetic process"/>
    <property type="evidence" value="ECO:0007669"/>
    <property type="project" value="TreeGrafter"/>
</dbReference>
<evidence type="ECO:0000256" key="4">
    <source>
        <dbReference type="ARBA" id="ARBA00014846"/>
    </source>
</evidence>
<dbReference type="InterPro" id="IPR009286">
    <property type="entry name" value="Ins_P5_2-kin"/>
</dbReference>